<comment type="caution">
    <text evidence="3">The sequence shown here is derived from an EMBL/GenBank/DDBJ whole genome shotgun (WGS) entry which is preliminary data.</text>
</comment>
<feature type="compositionally biased region" description="Pro residues" evidence="1">
    <location>
        <begin position="20"/>
        <end position="30"/>
    </location>
</feature>
<dbReference type="InterPro" id="IPR006120">
    <property type="entry name" value="Resolvase_HTH_dom"/>
</dbReference>
<gene>
    <name evidence="3" type="ORF">EYW47_00875</name>
</gene>
<evidence type="ECO:0000313" key="4">
    <source>
        <dbReference type="Proteomes" id="UP000295722"/>
    </source>
</evidence>
<reference evidence="3 4" key="1">
    <citation type="submission" date="2019-03" db="EMBL/GenBank/DDBJ databases">
        <title>Paraburkholderia sp. 4M-K11, isolated from subtropical forest soil.</title>
        <authorList>
            <person name="Gao Z.-H."/>
            <person name="Qiu L.-H."/>
        </authorList>
    </citation>
    <scope>NUCLEOTIDE SEQUENCE [LARGE SCALE GENOMIC DNA]</scope>
    <source>
        <strain evidence="3 4">4M-K11</strain>
    </source>
</reference>
<protein>
    <recommendedName>
        <fullName evidence="2">Resolvase HTH domain-containing protein</fullName>
    </recommendedName>
</protein>
<feature type="domain" description="Resolvase HTH" evidence="2">
    <location>
        <begin position="58"/>
        <end position="101"/>
    </location>
</feature>
<sequence>MQPQSKLAVPTKANQQIAPTSPPDTTPPTSPTSTAIVLSSSTRRGTLSGTHSNRNYRGRKKSLADSEIAGLQQRAAAGEQNTTLARGFGISRETLYQYLRAPE</sequence>
<evidence type="ECO:0000313" key="3">
    <source>
        <dbReference type="EMBL" id="TDG25950.1"/>
    </source>
</evidence>
<dbReference type="Proteomes" id="UP000295722">
    <property type="component" value="Unassembled WGS sequence"/>
</dbReference>
<evidence type="ECO:0000259" key="2">
    <source>
        <dbReference type="Pfam" id="PF02796"/>
    </source>
</evidence>
<evidence type="ECO:0000256" key="1">
    <source>
        <dbReference type="SAM" id="MobiDB-lite"/>
    </source>
</evidence>
<dbReference type="GO" id="GO:0000150">
    <property type="term" value="F:DNA strand exchange activity"/>
    <property type="evidence" value="ECO:0007669"/>
    <property type="project" value="InterPro"/>
</dbReference>
<proteinExistence type="predicted"/>
<organism evidence="3 4">
    <name type="scientific">Paraburkholderia silviterrae</name>
    <dbReference type="NCBI Taxonomy" id="2528715"/>
    <lineage>
        <taxon>Bacteria</taxon>
        <taxon>Pseudomonadati</taxon>
        <taxon>Pseudomonadota</taxon>
        <taxon>Betaproteobacteria</taxon>
        <taxon>Burkholderiales</taxon>
        <taxon>Burkholderiaceae</taxon>
        <taxon>Paraburkholderia</taxon>
    </lineage>
</organism>
<dbReference type="GO" id="GO:0003677">
    <property type="term" value="F:DNA binding"/>
    <property type="evidence" value="ECO:0007669"/>
    <property type="project" value="InterPro"/>
</dbReference>
<accession>A0A4R5MGQ8</accession>
<dbReference type="Gene3D" id="1.10.10.60">
    <property type="entry name" value="Homeodomain-like"/>
    <property type="match status" value="1"/>
</dbReference>
<dbReference type="AlphaFoldDB" id="A0A4R5MGQ8"/>
<dbReference type="Pfam" id="PF02796">
    <property type="entry name" value="HTH_7"/>
    <property type="match status" value="1"/>
</dbReference>
<feature type="region of interest" description="Disordered" evidence="1">
    <location>
        <begin position="1"/>
        <end position="65"/>
    </location>
</feature>
<dbReference type="InterPro" id="IPR009057">
    <property type="entry name" value="Homeodomain-like_sf"/>
</dbReference>
<dbReference type="EMBL" id="SMRP01000001">
    <property type="protein sequence ID" value="TDG25950.1"/>
    <property type="molecule type" value="Genomic_DNA"/>
</dbReference>
<keyword evidence="4" id="KW-1185">Reference proteome</keyword>
<feature type="compositionally biased region" description="Low complexity" evidence="1">
    <location>
        <begin position="31"/>
        <end position="50"/>
    </location>
</feature>
<dbReference type="OrthoDB" id="8585334at2"/>
<dbReference type="SUPFAM" id="SSF46689">
    <property type="entry name" value="Homeodomain-like"/>
    <property type="match status" value="1"/>
</dbReference>
<name>A0A4R5MGQ8_9BURK</name>